<comment type="caution">
    <text evidence="1">The sequence shown here is derived from an EMBL/GenBank/DDBJ whole genome shotgun (WGS) entry which is preliminary data.</text>
</comment>
<evidence type="ECO:0000313" key="2">
    <source>
        <dbReference type="Proteomes" id="UP000308836"/>
    </source>
</evidence>
<keyword evidence="2" id="KW-1185">Reference proteome</keyword>
<name>A0AC61R804_9FIRM</name>
<dbReference type="Proteomes" id="UP000308836">
    <property type="component" value="Unassembled WGS sequence"/>
</dbReference>
<protein>
    <submittedName>
        <fullName evidence="1">Glycosyl hydrolase family protein</fullName>
    </submittedName>
</protein>
<evidence type="ECO:0000313" key="1">
    <source>
        <dbReference type="EMBL" id="TGY66032.1"/>
    </source>
</evidence>
<organism evidence="1 2">
    <name type="scientific">Dubosiella muris</name>
    <dbReference type="NCBI Taxonomy" id="3038133"/>
    <lineage>
        <taxon>Bacteria</taxon>
        <taxon>Bacillati</taxon>
        <taxon>Bacillota</taxon>
        <taxon>Erysipelotrichia</taxon>
        <taxon>Erysipelotrichales</taxon>
        <taxon>Erysipelotrichaceae</taxon>
        <taxon>Dubosiella</taxon>
    </lineage>
</organism>
<sequence length="492" mass="55917">MSFREDFLWGGASAANQYEGGYLSGGKGLAVADALTGGDGIHGVPRTFIAKMPDGTMKKFGNMEEVPLGAEVIVDENTYYPSHVATDFYHHWKEDLALSAEMGFKCFRMSINWTRIFPNGDDETPNEEGLQFYEDVFKECKRLGMEPLVTIYHFDCPLHLANAYDGWVSKHTLEAFKRYAKLLFERYKGLVHYWLTINEININTNFMMNGVHDHISNRQNAEQARYNLFVGSAYAVKVGHEIDPENKIGLMIAHGVSYPYSCDPKDVFAELDDSRHGKWLYGDVQVRGKYPQWKINELKREGITLDKDPGDDELLKEGVVDFYSFSYYSSQAIAAKTDDKESSAGNQSHGVKNPHLQASEWGWTIDPLGLRITLNEIYDRYQIPLMIVENGLGALDKVEEDGSVHDPYRINYMRDHIQMMKDAVEIDGVDLMGYTPWGSIDLVSAGTGEMRKRYGFVYVNMDDDGNGDLSRSKKDSFFYMKKVYESNGEDLD</sequence>
<dbReference type="EMBL" id="SRYG01000010">
    <property type="protein sequence ID" value="TGY66032.1"/>
    <property type="molecule type" value="Genomic_DNA"/>
</dbReference>
<gene>
    <name evidence="1" type="ORF">E5336_05960</name>
</gene>
<reference evidence="1" key="1">
    <citation type="submission" date="2019-04" db="EMBL/GenBank/DDBJ databases">
        <title>Microbes associate with the intestines of laboratory mice.</title>
        <authorList>
            <person name="Navarre W."/>
            <person name="Wong E."/>
            <person name="Huang K."/>
            <person name="Tropini C."/>
            <person name="Ng K."/>
            <person name="Yu B."/>
        </authorList>
    </citation>
    <scope>NUCLEOTIDE SEQUENCE</scope>
    <source>
        <strain evidence="1">NM09_H32</strain>
    </source>
</reference>
<proteinExistence type="predicted"/>
<keyword evidence="1" id="KW-0378">Hydrolase</keyword>
<accession>A0AC61R804</accession>